<dbReference type="AlphaFoldDB" id="A0A256IBZ8"/>
<comment type="caution">
    <text evidence="2">The sequence shown here is derived from an EMBL/GenBank/DDBJ whole genome shotgun (WGS) entry which is preliminary data.</text>
</comment>
<gene>
    <name evidence="2" type="ORF">DJ70_15135</name>
</gene>
<feature type="domain" description="DUF7827" evidence="1">
    <location>
        <begin position="23"/>
        <end position="136"/>
    </location>
</feature>
<sequence length="532" mass="56604">MNTRPALVVLVVMVALIAPITTVTAQSDIAVGFGDSQSTVTQGDVATIDLQLRNTEEADLRVRSSDRSFRATLRVRDGDNDGTVRVRFNTFRATSDDRGPTFVATDAADDVETISSSYEGSGDVLDSGRYNLIVSTAETSVASKLYLEEPGDAGGSNTTVVAPETPLPRVTTDVADSTTSLNIDGEANVSTAATGDHIRTRFSVPGLGGIVDADPPVRNFVFAANSSPGARTTHTMSISPNESVSVHSMTIDYHVGSSSDVADVSKISQSDIKTLGIDTTGDGYIDRSELLSIQNIRTESNGRLTVTFDQSIDINANDSFFASYIVRNPNVTGSHDVGVTLYGENETVREEGIVLYGPAGQGTLGYGVDLRIKSVDQRTEAIAPLATLKSVYDSDANDLVAEVNTSELKPGEYEISLSVDETAPETLPRTELTERVTVAEPEVALEDPSIGSSPRLVIDGDTNLAPSNSLIVRVEAMEINGAISQIQNCVAIVESDGSINCEFNLEKSTEDFDIEVTVERRGTVIAGPVEYN</sequence>
<accession>A0A256IBZ8</accession>
<protein>
    <recommendedName>
        <fullName evidence="1">DUF7827 domain-containing protein</fullName>
    </recommendedName>
</protein>
<dbReference type="RefSeq" id="WP_245810868.1">
    <property type="nucleotide sequence ID" value="NZ_NHPJ01000132.1"/>
</dbReference>
<organism evidence="2 3">
    <name type="scientific">Halorubrum halodurans</name>
    <dbReference type="NCBI Taxonomy" id="1383851"/>
    <lineage>
        <taxon>Archaea</taxon>
        <taxon>Methanobacteriati</taxon>
        <taxon>Methanobacteriota</taxon>
        <taxon>Stenosarchaea group</taxon>
        <taxon>Halobacteria</taxon>
        <taxon>Halobacteriales</taxon>
        <taxon>Haloferacaceae</taxon>
        <taxon>Halorubrum</taxon>
    </lineage>
</organism>
<evidence type="ECO:0000313" key="2">
    <source>
        <dbReference type="EMBL" id="OYR53993.1"/>
    </source>
</evidence>
<proteinExistence type="predicted"/>
<evidence type="ECO:0000259" key="1">
    <source>
        <dbReference type="Pfam" id="PF25162"/>
    </source>
</evidence>
<name>A0A256IBZ8_9EURY</name>
<dbReference type="EMBL" id="NHPJ01000132">
    <property type="protein sequence ID" value="OYR53993.1"/>
    <property type="molecule type" value="Genomic_DNA"/>
</dbReference>
<dbReference type="InterPro" id="IPR057149">
    <property type="entry name" value="DUF7827"/>
</dbReference>
<dbReference type="Proteomes" id="UP000216308">
    <property type="component" value="Unassembled WGS sequence"/>
</dbReference>
<reference evidence="2 3" key="1">
    <citation type="journal article" date="2014" name="Front. Microbiol.">
        <title>Population and genomic analysis of the genus Halorubrum.</title>
        <authorList>
            <person name="Fullmer M.S."/>
            <person name="Soucy S.M."/>
            <person name="Swithers K.S."/>
            <person name="Makkay A.M."/>
            <person name="Wheeler R."/>
            <person name="Ventosa A."/>
            <person name="Gogarten J.P."/>
            <person name="Papke R.T."/>
        </authorList>
    </citation>
    <scope>NUCLEOTIDE SEQUENCE [LARGE SCALE GENOMIC DNA]</scope>
    <source>
        <strain evidence="2 3">Cb34</strain>
    </source>
</reference>
<dbReference type="Pfam" id="PF25162">
    <property type="entry name" value="DUF7827"/>
    <property type="match status" value="1"/>
</dbReference>
<keyword evidence="3" id="KW-1185">Reference proteome</keyword>
<evidence type="ECO:0000313" key="3">
    <source>
        <dbReference type="Proteomes" id="UP000216308"/>
    </source>
</evidence>